<reference evidence="1" key="1">
    <citation type="submission" date="2024-06" db="EMBL/GenBank/DDBJ databases">
        <title>Prevalence and characterization of methicillin-resistant Macrococcus spp. in food producing animals and meat in Switzerland in 2019.</title>
        <authorList>
            <person name="Keller J.E."/>
            <person name="Schwendener S."/>
            <person name="Neuenschwander J."/>
            <person name="Overesch G."/>
            <person name="Perreten V."/>
        </authorList>
    </citation>
    <scope>NUCLEOTIDE SEQUENCE</scope>
    <source>
        <strain evidence="1">19Msa0499</strain>
        <plasmid evidence="1">p19Msa0499_10</plasmid>
    </source>
</reference>
<name>A0A8F8LR44_9STAP</name>
<geneLocation type="plasmid" evidence="1">
    <name>p19Msa0499_10</name>
</geneLocation>
<proteinExistence type="predicted"/>
<evidence type="ECO:0008006" key="2">
    <source>
        <dbReference type="Google" id="ProtNLM"/>
    </source>
</evidence>
<gene>
    <name evidence="1" type="ORF">KYI07_11935</name>
</gene>
<keyword evidence="1" id="KW-0614">Plasmid</keyword>
<dbReference type="AlphaFoldDB" id="A0A8F8LR44"/>
<sequence>MKDTINTLINSDISAYQISKGTGVAASGIQRIRSGERKIENLTLENAEKLYQYQQQLETTSGAILTDDQLQSIELKVKDMKNVRFNNKHDDSIELIFNSDIFIVTILFSKSSTQVKAYALIHNKKFGEEITSINSIKKLYDTLHQYLAYFNSDKNICDTVSFINSLSKTTV</sequence>
<protein>
    <recommendedName>
        <fullName evidence="2">XRE family transcriptional regulator</fullName>
    </recommendedName>
</protein>
<evidence type="ECO:0000313" key="1">
    <source>
        <dbReference type="EMBL" id="QYA38921.1"/>
    </source>
</evidence>
<dbReference type="EMBL" id="CP079970">
    <property type="protein sequence ID" value="QYA38921.1"/>
    <property type="molecule type" value="Genomic_DNA"/>
</dbReference>
<organism evidence="1">
    <name type="scientific">Macrococcoides caseolyticum</name>
    <dbReference type="NCBI Taxonomy" id="69966"/>
    <lineage>
        <taxon>Bacteria</taxon>
        <taxon>Bacillati</taxon>
        <taxon>Bacillota</taxon>
        <taxon>Bacilli</taxon>
        <taxon>Bacillales</taxon>
        <taxon>Staphylococcaceae</taxon>
        <taxon>Macrococcoides</taxon>
    </lineage>
</organism>
<accession>A0A8F8LR44</accession>